<sequence length="112" mass="13402">MSDLIMQAALSRRRLEAEQDITRQWMERSQNQEKAILELQKEVLFQKMIVAAVVAQRDFLRESPDHIEMSRNLTDEFKKDGTQKTFFRRLFERAFDKKGRELGVVNPETWRD</sequence>
<gene>
    <name evidence="1" type="ORF">AD929_03480</name>
</gene>
<evidence type="ECO:0000313" key="2">
    <source>
        <dbReference type="Proteomes" id="UP000075573"/>
    </source>
</evidence>
<dbReference type="EMBL" id="LHZB01000101">
    <property type="protein sequence ID" value="KXV02178.1"/>
    <property type="molecule type" value="Genomic_DNA"/>
</dbReference>
<protein>
    <submittedName>
        <fullName evidence="1">Uncharacterized protein</fullName>
    </submittedName>
</protein>
<comment type="caution">
    <text evidence="1">The sequence shown here is derived from an EMBL/GenBank/DDBJ whole genome shotgun (WGS) entry which is preliminary data.</text>
</comment>
<evidence type="ECO:0000313" key="1">
    <source>
        <dbReference type="EMBL" id="KXV02178.1"/>
    </source>
</evidence>
<proteinExistence type="predicted"/>
<dbReference type="Proteomes" id="UP000075573">
    <property type="component" value="Unassembled WGS sequence"/>
</dbReference>
<dbReference type="AlphaFoldDB" id="A0A149QXY1"/>
<accession>A0A149QXY1</accession>
<dbReference type="PATRIC" id="fig|442.7.peg.3182"/>
<name>A0A149QXY1_9PROT</name>
<reference evidence="1 2" key="1">
    <citation type="submission" date="2015-06" db="EMBL/GenBank/DDBJ databases">
        <title>Improved classification and identification of acetic acid bacteria using matrix-assisted laser desorption/ionization time-of-flight mass spectrometry; Gluconobacter nephelii and Gluconobacter uchimurae are later heterotypic synonyms of Gluconobacter japonicus and Gluconobacter oxydans, respectively.</title>
        <authorList>
            <person name="Li L."/>
            <person name="Cleenwerck I."/>
            <person name="De Vuyst L."/>
            <person name="Vandamme P."/>
        </authorList>
    </citation>
    <scope>NUCLEOTIDE SEQUENCE [LARGE SCALE GENOMIC DNA]</scope>
    <source>
        <strain evidence="1 2">LMG 1764</strain>
    </source>
</reference>
<organism evidence="1 2">
    <name type="scientific">Gluconobacter potus</name>
    <dbReference type="NCBI Taxonomy" id="2724927"/>
    <lineage>
        <taxon>Bacteria</taxon>
        <taxon>Pseudomonadati</taxon>
        <taxon>Pseudomonadota</taxon>
        <taxon>Alphaproteobacteria</taxon>
        <taxon>Acetobacterales</taxon>
        <taxon>Acetobacteraceae</taxon>
        <taxon>Gluconobacter</taxon>
    </lineage>
</organism>